<dbReference type="PROSITE" id="PS50109">
    <property type="entry name" value="HIS_KIN"/>
    <property type="match status" value="1"/>
</dbReference>
<evidence type="ECO:0000256" key="6">
    <source>
        <dbReference type="ARBA" id="ARBA00022692"/>
    </source>
</evidence>
<sequence length="109" mass="12400">MEQVINNACKYVDIHGKIEIFAMETNESVILSIKDNGIGIPAKDINRIFDRGFTGDNGRKTRKSTGMGLYISKKVADKLNINIEVFSQVSKFTEFRIIFYKLSDYLNVT</sequence>
<evidence type="ECO:0000256" key="1">
    <source>
        <dbReference type="ARBA" id="ARBA00000085"/>
    </source>
</evidence>
<dbReference type="InterPro" id="IPR003594">
    <property type="entry name" value="HATPase_dom"/>
</dbReference>
<proteinExistence type="predicted"/>
<dbReference type="SMART" id="SM00387">
    <property type="entry name" value="HATPase_c"/>
    <property type="match status" value="1"/>
</dbReference>
<reference evidence="12 13" key="1">
    <citation type="submission" date="2017-02" db="EMBL/GenBank/DDBJ databases">
        <authorList>
            <person name="Peterson S.W."/>
        </authorList>
    </citation>
    <scope>NUCLEOTIDE SEQUENCE [LARGE SCALE GENOMIC DNA]</scope>
    <source>
        <strain evidence="12 13">DSM 15102</strain>
    </source>
</reference>
<dbReference type="PRINTS" id="PR00344">
    <property type="entry name" value="BCTRLSENSOR"/>
</dbReference>
<dbReference type="PANTHER" id="PTHR45453:SF2">
    <property type="entry name" value="HISTIDINE KINASE"/>
    <property type="match status" value="1"/>
</dbReference>
<comment type="subcellular location">
    <subcellularLocation>
        <location evidence="2">Cell membrane</location>
        <topology evidence="2">Multi-pass membrane protein</topology>
    </subcellularLocation>
</comment>
<dbReference type="EC" id="2.7.13.3" evidence="3"/>
<evidence type="ECO:0000259" key="11">
    <source>
        <dbReference type="PROSITE" id="PS50109"/>
    </source>
</evidence>
<evidence type="ECO:0000256" key="7">
    <source>
        <dbReference type="ARBA" id="ARBA00022777"/>
    </source>
</evidence>
<protein>
    <recommendedName>
        <fullName evidence="3">histidine kinase</fullName>
        <ecNumber evidence="3">2.7.13.3</ecNumber>
    </recommendedName>
</protein>
<accession>A0A1T4N705</accession>
<keyword evidence="7 12" id="KW-0418">Kinase</keyword>
<dbReference type="GO" id="GO:0016036">
    <property type="term" value="P:cellular response to phosphate starvation"/>
    <property type="evidence" value="ECO:0007669"/>
    <property type="project" value="TreeGrafter"/>
</dbReference>
<feature type="domain" description="Histidine kinase" evidence="11">
    <location>
        <begin position="1"/>
        <end position="103"/>
    </location>
</feature>
<keyword evidence="6" id="KW-0812">Transmembrane</keyword>
<dbReference type="Proteomes" id="UP000196365">
    <property type="component" value="Unassembled WGS sequence"/>
</dbReference>
<evidence type="ECO:0000256" key="9">
    <source>
        <dbReference type="ARBA" id="ARBA00023012"/>
    </source>
</evidence>
<evidence type="ECO:0000256" key="3">
    <source>
        <dbReference type="ARBA" id="ARBA00012438"/>
    </source>
</evidence>
<evidence type="ECO:0000256" key="10">
    <source>
        <dbReference type="ARBA" id="ARBA00023136"/>
    </source>
</evidence>
<dbReference type="InterPro" id="IPR036890">
    <property type="entry name" value="HATPase_C_sf"/>
</dbReference>
<name>A0A1T4N705_9FIRM</name>
<dbReference type="GO" id="GO:0000155">
    <property type="term" value="F:phosphorelay sensor kinase activity"/>
    <property type="evidence" value="ECO:0007669"/>
    <property type="project" value="TreeGrafter"/>
</dbReference>
<keyword evidence="13" id="KW-1185">Reference proteome</keyword>
<evidence type="ECO:0000313" key="13">
    <source>
        <dbReference type="Proteomes" id="UP000196365"/>
    </source>
</evidence>
<evidence type="ECO:0000256" key="4">
    <source>
        <dbReference type="ARBA" id="ARBA00022475"/>
    </source>
</evidence>
<dbReference type="InterPro" id="IPR004358">
    <property type="entry name" value="Sig_transdc_His_kin-like_C"/>
</dbReference>
<evidence type="ECO:0000313" key="12">
    <source>
        <dbReference type="EMBL" id="SJZ74856.1"/>
    </source>
</evidence>
<dbReference type="PANTHER" id="PTHR45453">
    <property type="entry name" value="PHOSPHATE REGULON SENSOR PROTEIN PHOR"/>
    <property type="match status" value="1"/>
</dbReference>
<keyword evidence="5" id="KW-0808">Transferase</keyword>
<evidence type="ECO:0000256" key="2">
    <source>
        <dbReference type="ARBA" id="ARBA00004651"/>
    </source>
</evidence>
<keyword evidence="9" id="KW-0902">Two-component regulatory system</keyword>
<keyword evidence="8" id="KW-1133">Transmembrane helix</keyword>
<dbReference type="GO" id="GO:0005886">
    <property type="term" value="C:plasma membrane"/>
    <property type="evidence" value="ECO:0007669"/>
    <property type="project" value="UniProtKB-SubCell"/>
</dbReference>
<evidence type="ECO:0000256" key="5">
    <source>
        <dbReference type="ARBA" id="ARBA00022679"/>
    </source>
</evidence>
<organism evidence="12 13">
    <name type="scientific">Garciella nitratireducens DSM 15102</name>
    <dbReference type="NCBI Taxonomy" id="1121911"/>
    <lineage>
        <taxon>Bacteria</taxon>
        <taxon>Bacillati</taxon>
        <taxon>Bacillota</taxon>
        <taxon>Clostridia</taxon>
        <taxon>Eubacteriales</taxon>
        <taxon>Eubacteriaceae</taxon>
        <taxon>Garciella</taxon>
    </lineage>
</organism>
<keyword evidence="10" id="KW-0472">Membrane</keyword>
<dbReference type="Gene3D" id="3.30.565.10">
    <property type="entry name" value="Histidine kinase-like ATPase, C-terminal domain"/>
    <property type="match status" value="1"/>
</dbReference>
<dbReference type="GO" id="GO:0004721">
    <property type="term" value="F:phosphoprotein phosphatase activity"/>
    <property type="evidence" value="ECO:0007669"/>
    <property type="project" value="TreeGrafter"/>
</dbReference>
<dbReference type="Pfam" id="PF02518">
    <property type="entry name" value="HATPase_c"/>
    <property type="match status" value="1"/>
</dbReference>
<keyword evidence="4" id="KW-1003">Cell membrane</keyword>
<dbReference type="SUPFAM" id="SSF55874">
    <property type="entry name" value="ATPase domain of HSP90 chaperone/DNA topoisomerase II/histidine kinase"/>
    <property type="match status" value="1"/>
</dbReference>
<dbReference type="InterPro" id="IPR005467">
    <property type="entry name" value="His_kinase_dom"/>
</dbReference>
<dbReference type="InterPro" id="IPR050351">
    <property type="entry name" value="BphY/WalK/GraS-like"/>
</dbReference>
<gene>
    <name evidence="12" type="ORF">SAMN02745973_01582</name>
</gene>
<evidence type="ECO:0000256" key="8">
    <source>
        <dbReference type="ARBA" id="ARBA00022989"/>
    </source>
</evidence>
<dbReference type="EMBL" id="FUWV01000009">
    <property type="protein sequence ID" value="SJZ74856.1"/>
    <property type="molecule type" value="Genomic_DNA"/>
</dbReference>
<dbReference type="AlphaFoldDB" id="A0A1T4N705"/>
<comment type="catalytic activity">
    <reaction evidence="1">
        <text>ATP + protein L-histidine = ADP + protein N-phospho-L-histidine.</text>
        <dbReference type="EC" id="2.7.13.3"/>
    </reaction>
</comment>